<dbReference type="Gene3D" id="3.10.450.700">
    <property type="match status" value="1"/>
</dbReference>
<feature type="compositionally biased region" description="Basic and acidic residues" evidence="3">
    <location>
        <begin position="261"/>
        <end position="271"/>
    </location>
</feature>
<dbReference type="GO" id="GO:0005634">
    <property type="term" value="C:nucleus"/>
    <property type="evidence" value="ECO:0007669"/>
    <property type="project" value="TreeGrafter"/>
</dbReference>
<proteinExistence type="inferred from homology"/>
<dbReference type="SMART" id="SM00712">
    <property type="entry name" value="PUR"/>
    <property type="match status" value="3"/>
</dbReference>
<dbReference type="GO" id="GO:0032422">
    <property type="term" value="F:purine-rich negative regulatory element binding"/>
    <property type="evidence" value="ECO:0007669"/>
    <property type="project" value="InterPro"/>
</dbReference>
<reference evidence="4" key="1">
    <citation type="submission" date="2018-11" db="EMBL/GenBank/DDBJ databases">
        <authorList>
            <consortium name="Pathogen Informatics"/>
        </authorList>
    </citation>
    <scope>NUCLEOTIDE SEQUENCE</scope>
</reference>
<dbReference type="AlphaFoldDB" id="A0A448X633"/>
<evidence type="ECO:0008006" key="6">
    <source>
        <dbReference type="Google" id="ProtNLM"/>
    </source>
</evidence>
<dbReference type="PANTHER" id="PTHR12611:SF0">
    <property type="entry name" value="PURINE-RICH BINDING PROTEIN-ALPHA, ISOFORM B"/>
    <property type="match status" value="1"/>
</dbReference>
<dbReference type="Proteomes" id="UP000784294">
    <property type="component" value="Unassembled WGS sequence"/>
</dbReference>
<dbReference type="OrthoDB" id="523901at2759"/>
<feature type="region of interest" description="Disordered" evidence="3">
    <location>
        <begin position="260"/>
        <end position="292"/>
    </location>
</feature>
<dbReference type="Pfam" id="PF04845">
    <property type="entry name" value="PurA"/>
    <property type="match status" value="1"/>
</dbReference>
<evidence type="ECO:0000256" key="3">
    <source>
        <dbReference type="SAM" id="MobiDB-lite"/>
    </source>
</evidence>
<keyword evidence="5" id="KW-1185">Reference proteome</keyword>
<organism evidence="4 5">
    <name type="scientific">Protopolystoma xenopodis</name>
    <dbReference type="NCBI Taxonomy" id="117903"/>
    <lineage>
        <taxon>Eukaryota</taxon>
        <taxon>Metazoa</taxon>
        <taxon>Spiralia</taxon>
        <taxon>Lophotrochozoa</taxon>
        <taxon>Platyhelminthes</taxon>
        <taxon>Monogenea</taxon>
        <taxon>Polyopisthocotylea</taxon>
        <taxon>Polystomatidea</taxon>
        <taxon>Polystomatidae</taxon>
        <taxon>Protopolystoma</taxon>
    </lineage>
</organism>
<evidence type="ECO:0000313" key="4">
    <source>
        <dbReference type="EMBL" id="VEL29036.1"/>
    </source>
</evidence>
<protein>
    <recommendedName>
        <fullName evidence="6">PurA ssDNA and RNA-binding protein</fullName>
    </recommendedName>
</protein>
<sequence length="292" mass="33143">MMNPLMYRHQPGPHFPVLPYVHGMMPPRSRFFPHSDQMIGEINDEEDLASVSLQIQKKRFYVDVGVDGRKSRILLTMPAAADLRDKLKDLIDVLNETEKKQESEEGVGENVAGNGEKSTENAMVDGLIKSHIVNYPNRRYYLDLKKNRRGIFLRLAMLSAYVRIQLAVPAQGMPQLLSIISDLLGKWWDGSAHDDLKASKSLRVDNKMFYFDSLTHPHRVGVFLRISEVKSDSRTAITIPARSLTRFRDVINELAENLANVKEDTDEKPESKTLPGAIENGDTRTHSEDDDQ</sequence>
<gene>
    <name evidence="4" type="ORF">PXEA_LOCUS22476</name>
</gene>
<dbReference type="GO" id="GO:0000981">
    <property type="term" value="F:DNA-binding transcription factor activity, RNA polymerase II-specific"/>
    <property type="evidence" value="ECO:0007669"/>
    <property type="project" value="TreeGrafter"/>
</dbReference>
<dbReference type="GO" id="GO:0000977">
    <property type="term" value="F:RNA polymerase II transcription regulatory region sequence-specific DNA binding"/>
    <property type="evidence" value="ECO:0007669"/>
    <property type="project" value="InterPro"/>
</dbReference>
<comment type="similarity">
    <text evidence="1">Belongs to the PUR DNA-binding protein family.</text>
</comment>
<evidence type="ECO:0000313" key="5">
    <source>
        <dbReference type="Proteomes" id="UP000784294"/>
    </source>
</evidence>
<dbReference type="EMBL" id="CAAALY010099797">
    <property type="protein sequence ID" value="VEL29036.1"/>
    <property type="molecule type" value="Genomic_DNA"/>
</dbReference>
<evidence type="ECO:0000256" key="1">
    <source>
        <dbReference type="ARBA" id="ARBA00009251"/>
    </source>
</evidence>
<keyword evidence="2" id="KW-0238">DNA-binding</keyword>
<comment type="caution">
    <text evidence="4">The sequence shown here is derived from an EMBL/GenBank/DDBJ whole genome shotgun (WGS) entry which is preliminary data.</text>
</comment>
<dbReference type="InterPro" id="IPR006628">
    <property type="entry name" value="PUR-bd_fam"/>
</dbReference>
<dbReference type="Gene3D" id="3.30.2450.30">
    <property type="match status" value="1"/>
</dbReference>
<name>A0A448X633_9PLAT</name>
<accession>A0A448X633</accession>
<feature type="compositionally biased region" description="Basic and acidic residues" evidence="3">
    <location>
        <begin position="281"/>
        <end position="292"/>
    </location>
</feature>
<evidence type="ECO:0000256" key="2">
    <source>
        <dbReference type="ARBA" id="ARBA00023125"/>
    </source>
</evidence>
<dbReference type="PANTHER" id="PTHR12611">
    <property type="entry name" value="PUR-TRANSCRIPTIONAL ACTIVATOR"/>
    <property type="match status" value="1"/>
</dbReference>